<evidence type="ECO:0000256" key="1">
    <source>
        <dbReference type="ARBA" id="ARBA00004196"/>
    </source>
</evidence>
<keyword evidence="9" id="KW-0456">Lyase</keyword>
<evidence type="ECO:0000256" key="7">
    <source>
        <dbReference type="ARBA" id="ARBA00023237"/>
    </source>
</evidence>
<organism evidence="9 10">
    <name type="scientific">Heterostelium pallidum (strain ATCC 26659 / Pp 5 / PN500)</name>
    <name type="common">Cellular slime mold</name>
    <name type="synonym">Polysphondylium pallidum</name>
    <dbReference type="NCBI Taxonomy" id="670386"/>
    <lineage>
        <taxon>Eukaryota</taxon>
        <taxon>Amoebozoa</taxon>
        <taxon>Evosea</taxon>
        <taxon>Eumycetozoa</taxon>
        <taxon>Dictyostelia</taxon>
        <taxon>Acytosteliales</taxon>
        <taxon>Acytosteliaceae</taxon>
        <taxon>Heterostelium</taxon>
    </lineage>
</organism>
<gene>
    <name evidence="9" type="ORF">PPL_10238</name>
</gene>
<comment type="subcellular location">
    <subcellularLocation>
        <location evidence="1">Cell envelope</location>
    </subcellularLocation>
    <subcellularLocation>
        <location evidence="2">Cell outer membrane</location>
    </subcellularLocation>
    <subcellularLocation>
        <location evidence="3">Secreted</location>
    </subcellularLocation>
</comment>
<dbReference type="Proteomes" id="UP000001396">
    <property type="component" value="Unassembled WGS sequence"/>
</dbReference>
<proteinExistence type="predicted"/>
<dbReference type="SUPFAM" id="SSF51126">
    <property type="entry name" value="Pectin lyase-like"/>
    <property type="match status" value="2"/>
</dbReference>
<evidence type="ECO:0000313" key="10">
    <source>
        <dbReference type="Proteomes" id="UP000001396"/>
    </source>
</evidence>
<evidence type="ECO:0000313" key="9">
    <source>
        <dbReference type="EMBL" id="EFA76472.1"/>
    </source>
</evidence>
<dbReference type="GO" id="GO:0016829">
    <property type="term" value="F:lyase activity"/>
    <property type="evidence" value="ECO:0007669"/>
    <property type="project" value="UniProtKB-KW"/>
</dbReference>
<keyword evidence="4" id="KW-0964">Secreted</keyword>
<dbReference type="RefSeq" id="XP_020428604.1">
    <property type="nucleotide sequence ID" value="XM_020581019.1"/>
</dbReference>
<dbReference type="InParanoid" id="D3BQQ2"/>
<dbReference type="InterPro" id="IPR011050">
    <property type="entry name" value="Pectin_lyase_fold/virulence"/>
</dbReference>
<dbReference type="EMBL" id="ADBJ01000047">
    <property type="protein sequence ID" value="EFA76472.1"/>
    <property type="molecule type" value="Genomic_DNA"/>
</dbReference>
<keyword evidence="5" id="KW-0732">Signal</keyword>
<dbReference type="GO" id="GO:0005576">
    <property type="term" value="C:extracellular region"/>
    <property type="evidence" value="ECO:0007669"/>
    <property type="project" value="UniProtKB-SubCell"/>
</dbReference>
<name>D3BQQ2_HETP5</name>
<evidence type="ECO:0000256" key="8">
    <source>
        <dbReference type="SAM" id="Phobius"/>
    </source>
</evidence>
<keyword evidence="6 8" id="KW-0472">Membrane</keyword>
<reference evidence="9 10" key="1">
    <citation type="journal article" date="2011" name="Genome Res.">
        <title>Phylogeny-wide analysis of social amoeba genomes highlights ancient origins for complex intercellular communication.</title>
        <authorList>
            <person name="Heidel A.J."/>
            <person name="Lawal H.M."/>
            <person name="Felder M."/>
            <person name="Schilde C."/>
            <person name="Helps N.R."/>
            <person name="Tunggal B."/>
            <person name="Rivero F."/>
            <person name="John U."/>
            <person name="Schleicher M."/>
            <person name="Eichinger L."/>
            <person name="Platzer M."/>
            <person name="Noegel A.A."/>
            <person name="Schaap P."/>
            <person name="Gloeckner G."/>
        </authorList>
    </citation>
    <scope>NUCLEOTIDE SEQUENCE [LARGE SCALE GENOMIC DNA]</scope>
    <source>
        <strain evidence="10">ATCC 26659 / Pp 5 / PN500</strain>
    </source>
</reference>
<dbReference type="GeneID" id="31365709"/>
<keyword evidence="10" id="KW-1185">Reference proteome</keyword>
<comment type="caution">
    <text evidence="9">The sequence shown here is derived from an EMBL/GenBank/DDBJ whole genome shotgun (WGS) entry which is preliminary data.</text>
</comment>
<dbReference type="PANTHER" id="PTHR11319">
    <property type="entry name" value="G PROTEIN-COUPLED RECEPTOR-RELATED"/>
    <property type="match status" value="1"/>
</dbReference>
<dbReference type="OMA" id="ANEGACI"/>
<evidence type="ECO:0000256" key="3">
    <source>
        <dbReference type="ARBA" id="ARBA00004613"/>
    </source>
</evidence>
<keyword evidence="7" id="KW-0998">Cell outer membrane</keyword>
<evidence type="ECO:0000256" key="5">
    <source>
        <dbReference type="ARBA" id="ARBA00022729"/>
    </source>
</evidence>
<evidence type="ECO:0000256" key="6">
    <source>
        <dbReference type="ARBA" id="ARBA00023136"/>
    </source>
</evidence>
<feature type="transmembrane region" description="Helical" evidence="8">
    <location>
        <begin position="474"/>
        <end position="499"/>
    </location>
</feature>
<evidence type="ECO:0000256" key="4">
    <source>
        <dbReference type="ARBA" id="ARBA00022525"/>
    </source>
</evidence>
<protein>
    <submittedName>
        <fullName evidence="9">Pectin lyase-like family protein</fullName>
    </submittedName>
</protein>
<keyword evidence="8" id="KW-0812">Transmembrane</keyword>
<dbReference type="InterPro" id="IPR003368">
    <property type="entry name" value="POMP_repeat"/>
</dbReference>
<evidence type="ECO:0000256" key="2">
    <source>
        <dbReference type="ARBA" id="ARBA00004442"/>
    </source>
</evidence>
<keyword evidence="8" id="KW-1133">Transmembrane helix</keyword>
<dbReference type="AlphaFoldDB" id="D3BQQ2"/>
<dbReference type="NCBIfam" id="TIGR01376">
    <property type="entry name" value="POMP_repeat"/>
    <property type="match status" value="1"/>
</dbReference>
<accession>D3BQQ2</accession>
<sequence>MSSNVSEIVDLCCDADAPCTSISAIFNSLKAQSIDLTTLNLTIQISEGLYNSSGNTDLYIFGQTLNLIGSTNGSTTFIGSSNRVFTIPEPVGTGVNPPIITNLNLQQLNFVNFTTTGGSVVNADITNTTLLLNIQQCSFQNLSSTGDGGVLLLNLNSLSHDNANLSRINVNIADSQFISNGAANSGGAISVTLGQLRLDRCSFQSNNASDGGAISSTGPVVAFHSNFTGNQVTDEGGALTLNYQHIAYSLFSHCLFTANNAVTGGSISGHQTQIHLHKSNFIQNKAVTGGVINLVAPASQLNVSYCSFDSNEAEGQGGSIYQDNNSIFLLTQSNFTRNTANRGGAIMFSQSNGYVNGVIMQSNVATSGGALYTTASHFTMNDTVIEDNTADQGGSIYCSDSEITIPSAIIIDDNHDNDNTTSTDSAENQLNQYNIFCSLVPTYTYCKFFGADDYVDVCGEVDIPSKGGLPISKLALVFIIIGGVIALGLISFGIGCLLARSTDKGDKNYAPVLDAINTGISDDEDRKSTSSN</sequence>
<dbReference type="PANTHER" id="PTHR11319:SF35">
    <property type="entry name" value="OUTER MEMBRANE PROTEIN PMPC-RELATED"/>
    <property type="match status" value="1"/>
</dbReference>